<dbReference type="EMBL" id="FOAF01000001">
    <property type="protein sequence ID" value="SEL13027.1"/>
    <property type="molecule type" value="Genomic_DNA"/>
</dbReference>
<dbReference type="Pfam" id="PF00583">
    <property type="entry name" value="Acetyltransf_1"/>
    <property type="match status" value="1"/>
</dbReference>
<sequence>MELKKMESYDWPAVKEIYLQGITTGQATFQTNAPSWEEWDQSHLKHSRFIVQINHEAVGWAALSPVSSRCVYAGVAEVSIYVHEAYRGRRVGAFLMEALVTSSEEQGLWTLQAGIFPENKASICLHEKFGFRQMGIREKIGKQGDIWRDTVILERRSKTVGID</sequence>
<dbReference type="SUPFAM" id="SSF55729">
    <property type="entry name" value="Acyl-CoA N-acyltransferases (Nat)"/>
    <property type="match status" value="1"/>
</dbReference>
<dbReference type="GO" id="GO:0016747">
    <property type="term" value="F:acyltransferase activity, transferring groups other than amino-acyl groups"/>
    <property type="evidence" value="ECO:0007669"/>
    <property type="project" value="InterPro"/>
</dbReference>
<gene>
    <name evidence="4" type="ORF">SAMN05661044_02080</name>
</gene>
<organism evidence="4 5">
    <name type="scientific">Olivibacter domesticus</name>
    <name type="common">Pseudosphingobacterium domesticum</name>
    <dbReference type="NCBI Taxonomy" id="407022"/>
    <lineage>
        <taxon>Bacteria</taxon>
        <taxon>Pseudomonadati</taxon>
        <taxon>Bacteroidota</taxon>
        <taxon>Sphingobacteriia</taxon>
        <taxon>Sphingobacteriales</taxon>
        <taxon>Sphingobacteriaceae</taxon>
        <taxon>Olivibacter</taxon>
    </lineage>
</organism>
<keyword evidence="1 4" id="KW-0808">Transferase</keyword>
<dbReference type="PANTHER" id="PTHR43072:SF23">
    <property type="entry name" value="UPF0039 PROTEIN C11D3.02C"/>
    <property type="match status" value="1"/>
</dbReference>
<keyword evidence="2" id="KW-0012">Acyltransferase</keyword>
<dbReference type="Proteomes" id="UP000199421">
    <property type="component" value="Unassembled WGS sequence"/>
</dbReference>
<name>A0A1H7MQY7_OLID1</name>
<evidence type="ECO:0000256" key="1">
    <source>
        <dbReference type="ARBA" id="ARBA00022679"/>
    </source>
</evidence>
<dbReference type="CDD" id="cd04301">
    <property type="entry name" value="NAT_SF"/>
    <property type="match status" value="1"/>
</dbReference>
<keyword evidence="5" id="KW-1185">Reference proteome</keyword>
<evidence type="ECO:0000256" key="2">
    <source>
        <dbReference type="ARBA" id="ARBA00023315"/>
    </source>
</evidence>
<dbReference type="AlphaFoldDB" id="A0A1H7MQY7"/>
<evidence type="ECO:0000313" key="5">
    <source>
        <dbReference type="Proteomes" id="UP000199421"/>
    </source>
</evidence>
<dbReference type="PANTHER" id="PTHR43072">
    <property type="entry name" value="N-ACETYLTRANSFERASE"/>
    <property type="match status" value="1"/>
</dbReference>
<evidence type="ECO:0000313" key="4">
    <source>
        <dbReference type="EMBL" id="SEL13027.1"/>
    </source>
</evidence>
<dbReference type="InterPro" id="IPR016181">
    <property type="entry name" value="Acyl_CoA_acyltransferase"/>
</dbReference>
<accession>A0A1H7MQY7</accession>
<dbReference type="STRING" id="407022.SAMN05661044_02080"/>
<dbReference type="InterPro" id="IPR000182">
    <property type="entry name" value="GNAT_dom"/>
</dbReference>
<reference evidence="5" key="1">
    <citation type="submission" date="2016-10" db="EMBL/GenBank/DDBJ databases">
        <authorList>
            <person name="Varghese N."/>
            <person name="Submissions S."/>
        </authorList>
    </citation>
    <scope>NUCLEOTIDE SEQUENCE [LARGE SCALE GENOMIC DNA]</scope>
    <source>
        <strain evidence="5">DSM 18733</strain>
    </source>
</reference>
<proteinExistence type="predicted"/>
<dbReference type="RefSeq" id="WP_093323138.1">
    <property type="nucleotide sequence ID" value="NZ_FOAF01000001.1"/>
</dbReference>
<feature type="domain" description="N-acetyltransferase" evidence="3">
    <location>
        <begin position="1"/>
        <end position="152"/>
    </location>
</feature>
<dbReference type="Gene3D" id="3.40.630.30">
    <property type="match status" value="1"/>
</dbReference>
<evidence type="ECO:0000259" key="3">
    <source>
        <dbReference type="PROSITE" id="PS51186"/>
    </source>
</evidence>
<dbReference type="OrthoDB" id="9799096at2"/>
<protein>
    <submittedName>
        <fullName evidence="4">Phosphinothricin acetyltransferase</fullName>
    </submittedName>
</protein>
<dbReference type="PROSITE" id="PS51186">
    <property type="entry name" value="GNAT"/>
    <property type="match status" value="1"/>
</dbReference>